<dbReference type="SUPFAM" id="SSF56672">
    <property type="entry name" value="DNA/RNA polymerases"/>
    <property type="match status" value="1"/>
</dbReference>
<dbReference type="InterPro" id="IPR043502">
    <property type="entry name" value="DNA/RNA_pol_sf"/>
</dbReference>
<dbReference type="AlphaFoldDB" id="A0A0W0FUL3"/>
<dbReference type="Gene3D" id="3.30.70.270">
    <property type="match status" value="1"/>
</dbReference>
<proteinExistence type="predicted"/>
<evidence type="ECO:0000313" key="1">
    <source>
        <dbReference type="EMBL" id="KTB40028.1"/>
    </source>
</evidence>
<dbReference type="PANTHER" id="PTHR33064">
    <property type="entry name" value="POL PROTEIN"/>
    <property type="match status" value="1"/>
</dbReference>
<protein>
    <recommendedName>
        <fullName evidence="3">Reverse transcriptase/retrotransposon-derived protein RNase H-like domain-containing protein</fullName>
    </recommendedName>
</protein>
<evidence type="ECO:0008006" key="3">
    <source>
        <dbReference type="Google" id="ProtNLM"/>
    </source>
</evidence>
<sequence length="179" mass="20491">MPYMDDISARGPASQYRLEDGSYETIPENPEIRKFVWEHMNNMNRLMQRLNYVGGTFSGPKAFICLERGVVLGFQVGPEGQEINEKFAKVVLDWDPNMFELKTDIKLLLGTAVQMHTFIKDYAKITRPLNKITGANAIFQIGEEEKQAVRNLQEAIRNAPCLKPVDYRKPLILAVDTLW</sequence>
<dbReference type="PANTHER" id="PTHR33064:SF39">
    <property type="match status" value="1"/>
</dbReference>
<comment type="caution">
    <text evidence="1">The sequence shown here is derived from an EMBL/GenBank/DDBJ whole genome shotgun (WGS) entry which is preliminary data.</text>
</comment>
<dbReference type="Proteomes" id="UP000054988">
    <property type="component" value="Unassembled WGS sequence"/>
</dbReference>
<dbReference type="InterPro" id="IPR051320">
    <property type="entry name" value="Viral_Replic_Matur_Polypro"/>
</dbReference>
<reference evidence="1 2" key="1">
    <citation type="submission" date="2015-12" db="EMBL/GenBank/DDBJ databases">
        <title>Draft genome sequence of Moniliophthora roreri, the causal agent of frosty pod rot of cacao.</title>
        <authorList>
            <person name="Aime M.C."/>
            <person name="Diaz-Valderrama J.R."/>
            <person name="Kijpornyongpan T."/>
            <person name="Phillips-Mora W."/>
        </authorList>
    </citation>
    <scope>NUCLEOTIDE SEQUENCE [LARGE SCALE GENOMIC DNA]</scope>
    <source>
        <strain evidence="1 2">MCA 2952</strain>
    </source>
</reference>
<dbReference type="InterPro" id="IPR043128">
    <property type="entry name" value="Rev_trsase/Diguanyl_cyclase"/>
</dbReference>
<evidence type="ECO:0000313" key="2">
    <source>
        <dbReference type="Proteomes" id="UP000054988"/>
    </source>
</evidence>
<name>A0A0W0FUL3_MONRR</name>
<organism evidence="1 2">
    <name type="scientific">Moniliophthora roreri</name>
    <name type="common">Frosty pod rot fungus</name>
    <name type="synonym">Monilia roreri</name>
    <dbReference type="NCBI Taxonomy" id="221103"/>
    <lineage>
        <taxon>Eukaryota</taxon>
        <taxon>Fungi</taxon>
        <taxon>Dikarya</taxon>
        <taxon>Basidiomycota</taxon>
        <taxon>Agaricomycotina</taxon>
        <taxon>Agaricomycetes</taxon>
        <taxon>Agaricomycetidae</taxon>
        <taxon>Agaricales</taxon>
        <taxon>Marasmiineae</taxon>
        <taxon>Marasmiaceae</taxon>
        <taxon>Moniliophthora</taxon>
    </lineage>
</organism>
<accession>A0A0W0FUL3</accession>
<dbReference type="EMBL" id="LATX01001615">
    <property type="protein sequence ID" value="KTB40028.1"/>
    <property type="molecule type" value="Genomic_DNA"/>
</dbReference>
<gene>
    <name evidence="1" type="ORF">WG66_7392</name>
</gene>